<reference evidence="6" key="1">
    <citation type="journal article" date="2019" name="Int. J. Syst. Evol. Microbiol.">
        <title>The Global Catalogue of Microorganisms (GCM) 10K type strain sequencing project: providing services to taxonomists for standard genome sequencing and annotation.</title>
        <authorList>
            <consortium name="The Broad Institute Genomics Platform"/>
            <consortium name="The Broad Institute Genome Sequencing Center for Infectious Disease"/>
            <person name="Wu L."/>
            <person name="Ma J."/>
        </authorList>
    </citation>
    <scope>NUCLEOTIDE SEQUENCE [LARGE SCALE GENOMIC DNA]</scope>
    <source>
        <strain evidence="6">JCM 17564</strain>
    </source>
</reference>
<sequence length="357" mass="37572">MNQETKIKAADETTAPEELGAGEEVIVTKSPGKAKKIAIMLLVPLLLLIGGGYMWLSGQGKVSTDNAQVKQDITSVGAQVSGPIAEVFVKEGQRVQAGQLLFRIDPQPYRVALMQAQAQLAQAQLSVRQVVTQAQGTSSDIAGAQAQLTIDQRALSRQAELLQRGFTTRVSYDNALAEVEKDRTALADARARAANAQAAIAPSGEQPGEAAARAAIAAAQLNLSRTDVRAPAAGVISNTDRLLKGQQAVPGIGLLSLVSSNEAWIEANFKEKDLAEMAPGQRVDIEVDAYPGLKLTGRVQSIGAGTGSEFAILPAQNANGNWVKVSQRVPVRIRFDGKPARPMIAGLSATVTVHTGD</sequence>
<dbReference type="Pfam" id="PF25963">
    <property type="entry name" value="Beta-barrel_AAEA"/>
    <property type="match status" value="1"/>
</dbReference>
<dbReference type="InterPro" id="IPR058625">
    <property type="entry name" value="MdtA-like_BSH"/>
</dbReference>
<dbReference type="InterPro" id="IPR058634">
    <property type="entry name" value="AaeA-lik-b-barrel"/>
</dbReference>
<keyword evidence="2" id="KW-0812">Transmembrane</keyword>
<evidence type="ECO:0000313" key="5">
    <source>
        <dbReference type="EMBL" id="GAA4038573.1"/>
    </source>
</evidence>
<proteinExistence type="predicted"/>
<comment type="subcellular location">
    <subcellularLocation>
        <location evidence="1">Cell envelope</location>
    </subcellularLocation>
</comment>
<evidence type="ECO:0000256" key="1">
    <source>
        <dbReference type="ARBA" id="ARBA00004196"/>
    </source>
</evidence>
<dbReference type="Gene3D" id="2.40.30.170">
    <property type="match status" value="1"/>
</dbReference>
<evidence type="ECO:0000256" key="2">
    <source>
        <dbReference type="SAM" id="Phobius"/>
    </source>
</evidence>
<feature type="domain" description="p-hydroxybenzoic acid efflux pump subunit AaeA-like beta-barrel" evidence="4">
    <location>
        <begin position="264"/>
        <end position="354"/>
    </location>
</feature>
<dbReference type="PANTHER" id="PTHR30386">
    <property type="entry name" value="MEMBRANE FUSION SUBUNIT OF EMRAB-TOLC MULTIDRUG EFFLUX PUMP"/>
    <property type="match status" value="1"/>
</dbReference>
<organism evidence="5 6">
    <name type="scientific">Sphingomonas rosea</name>
    <dbReference type="NCBI Taxonomy" id="335605"/>
    <lineage>
        <taxon>Bacteria</taxon>
        <taxon>Pseudomonadati</taxon>
        <taxon>Pseudomonadota</taxon>
        <taxon>Alphaproteobacteria</taxon>
        <taxon>Sphingomonadales</taxon>
        <taxon>Sphingomonadaceae</taxon>
        <taxon>Sphingomonas</taxon>
    </lineage>
</organism>
<evidence type="ECO:0000259" key="4">
    <source>
        <dbReference type="Pfam" id="PF25963"/>
    </source>
</evidence>
<dbReference type="Gene3D" id="1.10.287.470">
    <property type="entry name" value="Helix hairpin bin"/>
    <property type="match status" value="1"/>
</dbReference>
<dbReference type="RefSeq" id="WP_344696864.1">
    <property type="nucleotide sequence ID" value="NZ_BAABBR010000001.1"/>
</dbReference>
<accession>A0ABP7UC17</accession>
<keyword evidence="2" id="KW-1133">Transmembrane helix</keyword>
<dbReference type="EMBL" id="BAABBR010000001">
    <property type="protein sequence ID" value="GAA4038573.1"/>
    <property type="molecule type" value="Genomic_DNA"/>
</dbReference>
<dbReference type="InterPro" id="IPR050739">
    <property type="entry name" value="MFP"/>
</dbReference>
<comment type="caution">
    <text evidence="5">The sequence shown here is derived from an EMBL/GenBank/DDBJ whole genome shotgun (WGS) entry which is preliminary data.</text>
</comment>
<keyword evidence="2" id="KW-0472">Membrane</keyword>
<keyword evidence="6" id="KW-1185">Reference proteome</keyword>
<name>A0ABP7UC17_9SPHN</name>
<evidence type="ECO:0000259" key="3">
    <source>
        <dbReference type="Pfam" id="PF25917"/>
    </source>
</evidence>
<dbReference type="SUPFAM" id="SSF111369">
    <property type="entry name" value="HlyD-like secretion proteins"/>
    <property type="match status" value="1"/>
</dbReference>
<feature type="transmembrane region" description="Helical" evidence="2">
    <location>
        <begin position="37"/>
        <end position="56"/>
    </location>
</feature>
<protein>
    <submittedName>
        <fullName evidence="5">HlyD family secretion protein</fullName>
    </submittedName>
</protein>
<evidence type="ECO:0000313" key="6">
    <source>
        <dbReference type="Proteomes" id="UP001424459"/>
    </source>
</evidence>
<dbReference type="PANTHER" id="PTHR30386:SF19">
    <property type="entry name" value="MULTIDRUG EXPORT PROTEIN EMRA-RELATED"/>
    <property type="match status" value="1"/>
</dbReference>
<feature type="domain" description="Multidrug resistance protein MdtA-like barrel-sandwich hybrid" evidence="3">
    <location>
        <begin position="74"/>
        <end position="240"/>
    </location>
</feature>
<gene>
    <name evidence="5" type="ORF">GCM10022281_19250</name>
</gene>
<dbReference type="Gene3D" id="2.40.50.100">
    <property type="match status" value="1"/>
</dbReference>
<dbReference type="Proteomes" id="UP001424459">
    <property type="component" value="Unassembled WGS sequence"/>
</dbReference>
<dbReference type="Pfam" id="PF25917">
    <property type="entry name" value="BSH_RND"/>
    <property type="match status" value="1"/>
</dbReference>